<protein>
    <submittedName>
        <fullName evidence="1">Uncharacterized protein</fullName>
    </submittedName>
</protein>
<reference evidence="1" key="1">
    <citation type="submission" date="2019-09" db="EMBL/GenBank/DDBJ databases">
        <authorList>
            <person name="Needham M D."/>
        </authorList>
    </citation>
    <scope>NUCLEOTIDE SEQUENCE</scope>
</reference>
<dbReference type="EMBL" id="CABVLZ010000004">
    <property type="protein sequence ID" value="VVU95408.1"/>
    <property type="molecule type" value="Genomic_DNA"/>
</dbReference>
<organism evidence="1">
    <name type="scientific">seawater metagenome</name>
    <dbReference type="NCBI Taxonomy" id="1561972"/>
    <lineage>
        <taxon>unclassified sequences</taxon>
        <taxon>metagenomes</taxon>
        <taxon>ecological metagenomes</taxon>
    </lineage>
</organism>
<dbReference type="AlphaFoldDB" id="A0A5E8CJ98"/>
<sequence length="218" mass="24462">MKKQKSLFLLVGIHALNRSRAALKKLFVSSDNDVETEDKSDRFLFSCKSNSSETTEEEIEVTESESEVAEVTEVAEVAEVTEVAEVAEVTEVSEVAEVTEVTEVTEVSEVAEVTEVTEVAEVTEVTEAAVTEAAVTEQKAEQKSNEQETPYEAFGDAYPEVLLLLAEHYNIKCYKTKDNYKQNVEIMKQYLKDVKNEKLSEFSTIENLKGELEKKKID</sequence>
<name>A0A5E8CJ98_9ZZZZ</name>
<gene>
    <name evidence="1" type="ORF">CPAV1605_1159</name>
</gene>
<accession>A0A5E8CJ98</accession>
<evidence type="ECO:0000313" key="1">
    <source>
        <dbReference type="EMBL" id="VVU95408.1"/>
    </source>
</evidence>
<proteinExistence type="predicted"/>